<dbReference type="Proteomes" id="UP000053825">
    <property type="component" value="Unassembled WGS sequence"/>
</dbReference>
<organism evidence="2 3">
    <name type="scientific">Habropoda laboriosa</name>
    <dbReference type="NCBI Taxonomy" id="597456"/>
    <lineage>
        <taxon>Eukaryota</taxon>
        <taxon>Metazoa</taxon>
        <taxon>Ecdysozoa</taxon>
        <taxon>Arthropoda</taxon>
        <taxon>Hexapoda</taxon>
        <taxon>Insecta</taxon>
        <taxon>Pterygota</taxon>
        <taxon>Neoptera</taxon>
        <taxon>Endopterygota</taxon>
        <taxon>Hymenoptera</taxon>
        <taxon>Apocrita</taxon>
        <taxon>Aculeata</taxon>
        <taxon>Apoidea</taxon>
        <taxon>Anthophila</taxon>
        <taxon>Apidae</taxon>
        <taxon>Habropoda</taxon>
    </lineage>
</organism>
<dbReference type="EMBL" id="KQ414735">
    <property type="protein sequence ID" value="KOC62251.1"/>
    <property type="molecule type" value="Genomic_DNA"/>
</dbReference>
<feature type="domain" description="Mos1 transposase HTH" evidence="1">
    <location>
        <begin position="1"/>
        <end position="43"/>
    </location>
</feature>
<dbReference type="Gene3D" id="1.10.10.1450">
    <property type="match status" value="1"/>
</dbReference>
<evidence type="ECO:0000313" key="3">
    <source>
        <dbReference type="Proteomes" id="UP000053825"/>
    </source>
</evidence>
<evidence type="ECO:0000313" key="2">
    <source>
        <dbReference type="EMBL" id="KOC62251.1"/>
    </source>
</evidence>
<name>A0A0L7QUV2_9HYME</name>
<proteinExistence type="predicted"/>
<reference evidence="2 3" key="1">
    <citation type="submission" date="2015-07" db="EMBL/GenBank/DDBJ databases">
        <title>The genome of Habropoda laboriosa.</title>
        <authorList>
            <person name="Pan H."/>
            <person name="Kapheim K."/>
        </authorList>
    </citation>
    <scope>NUCLEOTIDE SEQUENCE [LARGE SCALE GENOMIC DNA]</scope>
    <source>
        <strain evidence="2">0110345459</strain>
    </source>
</reference>
<dbReference type="Pfam" id="PF17906">
    <property type="entry name" value="HTH_48"/>
    <property type="match status" value="1"/>
</dbReference>
<dbReference type="AlphaFoldDB" id="A0A0L7QUV2"/>
<accession>A0A0L7QUV2</accession>
<gene>
    <name evidence="2" type="ORF">WH47_04009</name>
</gene>
<keyword evidence="3" id="KW-1185">Reference proteome</keyword>
<evidence type="ECO:0000259" key="1">
    <source>
        <dbReference type="Pfam" id="PF17906"/>
    </source>
</evidence>
<dbReference type="InterPro" id="IPR041426">
    <property type="entry name" value="Mos1_HTH"/>
</dbReference>
<protein>
    <recommendedName>
        <fullName evidence="1">Mos1 transposase HTH domain-containing protein</fullName>
    </recommendedName>
</protein>
<sequence length="51" mass="6235">MLFYFRRGKNASETCKKICTVYGANAVDDSTCRKRFRKFKEGNFYIYRHKW</sequence>